<dbReference type="AlphaFoldDB" id="A0A1I4Q8A5"/>
<protein>
    <submittedName>
        <fullName evidence="1">Uncharacterized protein</fullName>
    </submittedName>
</protein>
<name>A0A1I4Q8A5_9BACI</name>
<gene>
    <name evidence="1" type="ORF">SAMN04488054_1384</name>
</gene>
<accession>A0A1I4Q8A5</accession>
<evidence type="ECO:0000313" key="1">
    <source>
        <dbReference type="EMBL" id="SFM36277.1"/>
    </source>
</evidence>
<sequence length="80" mass="9388">MENLQIKGREEISEKVSLGMNHWNTEGRYVCKHVPGSYAAVERDFLFVSFVEIEEDSVLYSDHGEWIMHSQKFLCLYSGW</sequence>
<organism evidence="1 2">
    <name type="scientific">Salibacterium qingdaonense</name>
    <dbReference type="NCBI Taxonomy" id="266892"/>
    <lineage>
        <taxon>Bacteria</taxon>
        <taxon>Bacillati</taxon>
        <taxon>Bacillota</taxon>
        <taxon>Bacilli</taxon>
        <taxon>Bacillales</taxon>
        <taxon>Bacillaceae</taxon>
    </lineage>
</organism>
<dbReference type="EMBL" id="FOTY01000038">
    <property type="protein sequence ID" value="SFM36277.1"/>
    <property type="molecule type" value="Genomic_DNA"/>
</dbReference>
<proteinExistence type="predicted"/>
<keyword evidence="2" id="KW-1185">Reference proteome</keyword>
<dbReference type="Proteomes" id="UP000199668">
    <property type="component" value="Unassembled WGS sequence"/>
</dbReference>
<evidence type="ECO:0000313" key="2">
    <source>
        <dbReference type="Proteomes" id="UP000199668"/>
    </source>
</evidence>
<reference evidence="1 2" key="1">
    <citation type="submission" date="2016-10" db="EMBL/GenBank/DDBJ databases">
        <authorList>
            <person name="de Groot N.N."/>
        </authorList>
    </citation>
    <scope>NUCLEOTIDE SEQUENCE [LARGE SCALE GENOMIC DNA]</scope>
    <source>
        <strain evidence="1 2">CGMCC 1.6134</strain>
    </source>
</reference>